<evidence type="ECO:0000259" key="1">
    <source>
        <dbReference type="Pfam" id="PF12680"/>
    </source>
</evidence>
<protein>
    <submittedName>
        <fullName evidence="2">Ketosteroid isomerase-like protein</fullName>
    </submittedName>
</protein>
<dbReference type="InterPro" id="IPR032710">
    <property type="entry name" value="NTF2-like_dom_sf"/>
</dbReference>
<dbReference type="InterPro" id="IPR037401">
    <property type="entry name" value="SnoaL-like"/>
</dbReference>
<keyword evidence="3" id="KW-1185">Reference proteome</keyword>
<proteinExistence type="predicted"/>
<gene>
    <name evidence="2" type="ORF">FHX39_001141</name>
</gene>
<keyword evidence="2" id="KW-0413">Isomerase</keyword>
<comment type="caution">
    <text evidence="2">The sequence shown here is derived from an EMBL/GenBank/DDBJ whole genome shotgun (WGS) entry which is preliminary data.</text>
</comment>
<dbReference type="Gene3D" id="3.10.450.50">
    <property type="match status" value="1"/>
</dbReference>
<reference evidence="2 3" key="1">
    <citation type="submission" date="2020-08" db="EMBL/GenBank/DDBJ databases">
        <title>Sequencing the genomes of 1000 actinobacteria strains.</title>
        <authorList>
            <person name="Klenk H.-P."/>
        </authorList>
    </citation>
    <scope>NUCLEOTIDE SEQUENCE [LARGE SCALE GENOMIC DNA]</scope>
    <source>
        <strain evidence="2 3">DSM 11053</strain>
    </source>
</reference>
<dbReference type="GO" id="GO:0016853">
    <property type="term" value="F:isomerase activity"/>
    <property type="evidence" value="ECO:0007669"/>
    <property type="project" value="UniProtKB-KW"/>
</dbReference>
<sequence>MNPDRPALAPAVTTYFALMEGPDKLRVIDVFTPDAVVVDDGRTYRGRDAVRTWLTGAASEFTTTSTRLSAEQAGTTATVVVLLEGDFPGGRVELTHTFELGPDGLVRALSISA</sequence>
<dbReference type="RefSeq" id="WP_183337186.1">
    <property type="nucleotide sequence ID" value="NZ_JACHZG010000001.1"/>
</dbReference>
<dbReference type="Pfam" id="PF12680">
    <property type="entry name" value="SnoaL_2"/>
    <property type="match status" value="1"/>
</dbReference>
<organism evidence="2 3">
    <name type="scientific">Microlunatus antarcticus</name>
    <dbReference type="NCBI Taxonomy" id="53388"/>
    <lineage>
        <taxon>Bacteria</taxon>
        <taxon>Bacillati</taxon>
        <taxon>Actinomycetota</taxon>
        <taxon>Actinomycetes</taxon>
        <taxon>Propionibacteriales</taxon>
        <taxon>Propionibacteriaceae</taxon>
        <taxon>Microlunatus</taxon>
    </lineage>
</organism>
<evidence type="ECO:0000313" key="2">
    <source>
        <dbReference type="EMBL" id="MBB3326197.1"/>
    </source>
</evidence>
<dbReference type="Proteomes" id="UP000565572">
    <property type="component" value="Unassembled WGS sequence"/>
</dbReference>
<evidence type="ECO:0000313" key="3">
    <source>
        <dbReference type="Proteomes" id="UP000565572"/>
    </source>
</evidence>
<name>A0A7W5P6B0_9ACTN</name>
<dbReference type="AlphaFoldDB" id="A0A7W5P6B0"/>
<accession>A0A7W5P6B0</accession>
<dbReference type="EMBL" id="JACHZG010000001">
    <property type="protein sequence ID" value="MBB3326197.1"/>
    <property type="molecule type" value="Genomic_DNA"/>
</dbReference>
<dbReference type="SUPFAM" id="SSF54427">
    <property type="entry name" value="NTF2-like"/>
    <property type="match status" value="1"/>
</dbReference>
<feature type="domain" description="SnoaL-like" evidence="1">
    <location>
        <begin position="12"/>
        <end position="106"/>
    </location>
</feature>